<feature type="transmembrane region" description="Helical" evidence="1">
    <location>
        <begin position="12"/>
        <end position="32"/>
    </location>
</feature>
<reference evidence="3" key="1">
    <citation type="submission" date="2017-04" db="EMBL/GenBank/DDBJ databases">
        <title>Function of individual gut microbiota members based on whole genome sequencing of pure cultures obtained from chicken caecum.</title>
        <authorList>
            <person name="Medvecky M."/>
            <person name="Cejkova D."/>
            <person name="Polansky O."/>
            <person name="Karasova D."/>
            <person name="Kubasova T."/>
            <person name="Cizek A."/>
            <person name="Rychlik I."/>
        </authorList>
    </citation>
    <scope>NUCLEOTIDE SEQUENCE [LARGE SCALE GENOMIC DNA]</scope>
    <source>
        <strain evidence="3">An71</strain>
    </source>
</reference>
<organism evidence="2 3">
    <name type="scientific">Limosilactobacillus reuteri</name>
    <name type="common">Lactobacillus reuteri</name>
    <dbReference type="NCBI Taxonomy" id="1598"/>
    <lineage>
        <taxon>Bacteria</taxon>
        <taxon>Bacillati</taxon>
        <taxon>Bacillota</taxon>
        <taxon>Bacilli</taxon>
        <taxon>Lactobacillales</taxon>
        <taxon>Lactobacillaceae</taxon>
        <taxon>Limosilactobacillus</taxon>
    </lineage>
</organism>
<evidence type="ECO:0000256" key="1">
    <source>
        <dbReference type="SAM" id="Phobius"/>
    </source>
</evidence>
<accession>A0A1Y4NPB4</accession>
<proteinExistence type="predicted"/>
<protein>
    <submittedName>
        <fullName evidence="2">Uncharacterized protein</fullName>
    </submittedName>
</protein>
<evidence type="ECO:0000313" key="3">
    <source>
        <dbReference type="Proteomes" id="UP000195868"/>
    </source>
</evidence>
<keyword evidence="1" id="KW-0812">Transmembrane</keyword>
<evidence type="ECO:0000313" key="2">
    <source>
        <dbReference type="EMBL" id="OUN40142.1"/>
    </source>
</evidence>
<feature type="non-terminal residue" evidence="2">
    <location>
        <position position="116"/>
    </location>
</feature>
<dbReference type="EMBL" id="NFHN01000090">
    <property type="protein sequence ID" value="OUN40142.1"/>
    <property type="molecule type" value="Genomic_DNA"/>
</dbReference>
<dbReference type="AlphaFoldDB" id="A0A1Y4NPB4"/>
<keyword evidence="1" id="KW-0472">Membrane</keyword>
<comment type="caution">
    <text evidence="2">The sequence shown here is derived from an EMBL/GenBank/DDBJ whole genome shotgun (WGS) entry which is preliminary data.</text>
</comment>
<gene>
    <name evidence="2" type="ORF">B5G22_11725</name>
</gene>
<keyword evidence="1" id="KW-1133">Transmembrane helix</keyword>
<sequence>MLKFNNQLLILVMKMSSTILKVLVIAQLVMIIREQFLLLQLHKVPILQNKTLLKLGNQIALKQSIIKFIIMAMMVKNIRTNSIITGATPTTLELMVRVIPTNSIPIGVGLIILELT</sequence>
<dbReference type="Proteomes" id="UP000195868">
    <property type="component" value="Unassembled WGS sequence"/>
</dbReference>
<name>A0A1Y4NPB4_LIMRT</name>